<dbReference type="EMBL" id="BDIP01007258">
    <property type="protein sequence ID" value="GIQ91164.1"/>
    <property type="molecule type" value="Genomic_DNA"/>
</dbReference>
<comment type="caution">
    <text evidence="2">The sequence shown here is derived from an EMBL/GenBank/DDBJ whole genome shotgun (WGS) entry which is preliminary data.</text>
</comment>
<accession>A0A9K3D901</accession>
<feature type="non-terminal residue" evidence="2">
    <location>
        <position position="1"/>
    </location>
</feature>
<proteinExistence type="predicted"/>
<evidence type="ECO:0000313" key="2">
    <source>
        <dbReference type="EMBL" id="GIQ91164.1"/>
    </source>
</evidence>
<reference evidence="2 3" key="1">
    <citation type="journal article" date="2018" name="PLoS ONE">
        <title>The draft genome of Kipferlia bialata reveals reductive genome evolution in fornicate parasites.</title>
        <authorList>
            <person name="Tanifuji G."/>
            <person name="Takabayashi S."/>
            <person name="Kume K."/>
            <person name="Takagi M."/>
            <person name="Nakayama T."/>
            <person name="Kamikawa R."/>
            <person name="Inagaki Y."/>
            <person name="Hashimoto T."/>
        </authorList>
    </citation>
    <scope>NUCLEOTIDE SEQUENCE [LARGE SCALE GENOMIC DNA]</scope>
    <source>
        <strain evidence="2">NY0173</strain>
    </source>
</reference>
<organism evidence="2 3">
    <name type="scientific">Kipferlia bialata</name>
    <dbReference type="NCBI Taxonomy" id="797122"/>
    <lineage>
        <taxon>Eukaryota</taxon>
        <taxon>Metamonada</taxon>
        <taxon>Carpediemonas-like organisms</taxon>
        <taxon>Kipferlia</taxon>
    </lineage>
</organism>
<dbReference type="Proteomes" id="UP000265618">
    <property type="component" value="Unassembled WGS sequence"/>
</dbReference>
<name>A0A9K3D901_9EUKA</name>
<evidence type="ECO:0000256" key="1">
    <source>
        <dbReference type="SAM" id="MobiDB-lite"/>
    </source>
</evidence>
<protein>
    <submittedName>
        <fullName evidence="2">Uncharacterized protein</fullName>
    </submittedName>
</protein>
<evidence type="ECO:0000313" key="3">
    <source>
        <dbReference type="Proteomes" id="UP000265618"/>
    </source>
</evidence>
<keyword evidence="3" id="KW-1185">Reference proteome</keyword>
<feature type="region of interest" description="Disordered" evidence="1">
    <location>
        <begin position="1"/>
        <end position="22"/>
    </location>
</feature>
<gene>
    <name evidence="2" type="ORF">KIPB_014293</name>
</gene>
<dbReference type="AlphaFoldDB" id="A0A9K3D901"/>
<sequence>MGAAKEMKAEMGAAKEMKAEYD</sequence>